<dbReference type="Proteomes" id="UP000242146">
    <property type="component" value="Unassembled WGS sequence"/>
</dbReference>
<dbReference type="Gene3D" id="1.10.720.30">
    <property type="entry name" value="SAP domain"/>
    <property type="match status" value="1"/>
</dbReference>
<organism evidence="3 4">
    <name type="scientific">Hesseltinella vesiculosa</name>
    <dbReference type="NCBI Taxonomy" id="101127"/>
    <lineage>
        <taxon>Eukaryota</taxon>
        <taxon>Fungi</taxon>
        <taxon>Fungi incertae sedis</taxon>
        <taxon>Mucoromycota</taxon>
        <taxon>Mucoromycotina</taxon>
        <taxon>Mucoromycetes</taxon>
        <taxon>Mucorales</taxon>
        <taxon>Cunninghamellaceae</taxon>
        <taxon>Hesseltinella</taxon>
    </lineage>
</organism>
<dbReference type="Pfam" id="PF02037">
    <property type="entry name" value="SAP"/>
    <property type="match status" value="1"/>
</dbReference>
<dbReference type="Gene3D" id="3.30.70.330">
    <property type="match status" value="1"/>
</dbReference>
<dbReference type="PROSITE" id="PS50800">
    <property type="entry name" value="SAP"/>
    <property type="match status" value="1"/>
</dbReference>
<dbReference type="SMART" id="SM00513">
    <property type="entry name" value="SAP"/>
    <property type="match status" value="1"/>
</dbReference>
<feature type="compositionally biased region" description="Polar residues" evidence="1">
    <location>
        <begin position="42"/>
        <end position="52"/>
    </location>
</feature>
<feature type="compositionally biased region" description="Basic and acidic residues" evidence="1">
    <location>
        <begin position="144"/>
        <end position="173"/>
    </location>
</feature>
<dbReference type="AlphaFoldDB" id="A0A1X2G9E0"/>
<dbReference type="CDD" id="cd12432">
    <property type="entry name" value="RRM_ACINU"/>
    <property type="match status" value="1"/>
</dbReference>
<keyword evidence="4" id="KW-1185">Reference proteome</keyword>
<sequence>MDIEAIKKMRVVDLREELGKRNLAKTGKKDELVARLIEAMASDNNDQPTSATADVAVDQLPPPAEATPSVDQPPADKPEQDAQQPSALPAEISNDATAANIQPSTDAASKKRKLEEEPHQDKRAKQAPAADVVKDAPSVPTQEPVKEAPKEAPKESSDEPVKESPKDTSKETADATPSAPVAPENLQALCIKGLVRPLINKTLRTHLEQFGTLKRIWIDPIKTHSYVVYDTSEMASLATKGLDGTQYPPETGGTITAVPLSELQAEQLIEVEQKVAEQHGRANWEKLLENVLNNIPINDAPLSPPTSKRRIGGLDQISKQLQSRQGPTSALASDTMEENRSSVFNRLSVSGKPTDVVEPKPLEKSLDDLFLKTKTTPHLYYMPVDEAIAKERLEARQRK</sequence>
<evidence type="ECO:0000313" key="3">
    <source>
        <dbReference type="EMBL" id="ORX48303.1"/>
    </source>
</evidence>
<dbReference type="InterPro" id="IPR003034">
    <property type="entry name" value="SAP_dom"/>
</dbReference>
<dbReference type="EMBL" id="MCGT01000030">
    <property type="protein sequence ID" value="ORX48303.1"/>
    <property type="molecule type" value="Genomic_DNA"/>
</dbReference>
<feature type="compositionally biased region" description="Basic and acidic residues" evidence="1">
    <location>
        <begin position="113"/>
        <end position="124"/>
    </location>
</feature>
<gene>
    <name evidence="3" type="ORF">DM01DRAFT_1338769</name>
</gene>
<dbReference type="PANTHER" id="PTHR47031:SF3">
    <property type="entry name" value="SAP DOMAIN-CONTAINING PROTEIN"/>
    <property type="match status" value="1"/>
</dbReference>
<dbReference type="InterPro" id="IPR035979">
    <property type="entry name" value="RBD_domain_sf"/>
</dbReference>
<dbReference type="GO" id="GO:0003676">
    <property type="term" value="F:nucleic acid binding"/>
    <property type="evidence" value="ECO:0007669"/>
    <property type="project" value="InterPro"/>
</dbReference>
<dbReference type="Pfam" id="PF16294">
    <property type="entry name" value="RSB_motif"/>
    <property type="match status" value="1"/>
</dbReference>
<feature type="region of interest" description="Disordered" evidence="1">
    <location>
        <begin position="41"/>
        <end position="181"/>
    </location>
</feature>
<name>A0A1X2G9E0_9FUNG</name>
<evidence type="ECO:0000259" key="2">
    <source>
        <dbReference type="PROSITE" id="PS50800"/>
    </source>
</evidence>
<evidence type="ECO:0000313" key="4">
    <source>
        <dbReference type="Proteomes" id="UP000242146"/>
    </source>
</evidence>
<feature type="region of interest" description="Disordered" evidence="1">
    <location>
        <begin position="320"/>
        <end position="339"/>
    </location>
</feature>
<dbReference type="SUPFAM" id="SSF68906">
    <property type="entry name" value="SAP domain"/>
    <property type="match status" value="1"/>
</dbReference>
<feature type="domain" description="SAP" evidence="2">
    <location>
        <begin position="6"/>
        <end position="40"/>
    </location>
</feature>
<protein>
    <recommendedName>
        <fullName evidence="2">SAP domain-containing protein</fullName>
    </recommendedName>
</protein>
<dbReference type="InterPro" id="IPR032552">
    <property type="entry name" value="RSB_motif"/>
</dbReference>
<dbReference type="OrthoDB" id="5348404at2759"/>
<dbReference type="STRING" id="101127.A0A1X2G9E0"/>
<comment type="caution">
    <text evidence="3">The sequence shown here is derived from an EMBL/GenBank/DDBJ whole genome shotgun (WGS) entry which is preliminary data.</text>
</comment>
<dbReference type="InterPro" id="IPR012677">
    <property type="entry name" value="Nucleotide-bd_a/b_plait_sf"/>
</dbReference>
<reference evidence="3 4" key="1">
    <citation type="submission" date="2016-07" db="EMBL/GenBank/DDBJ databases">
        <title>Pervasive Adenine N6-methylation of Active Genes in Fungi.</title>
        <authorList>
            <consortium name="DOE Joint Genome Institute"/>
            <person name="Mondo S.J."/>
            <person name="Dannebaum R.O."/>
            <person name="Kuo R.C."/>
            <person name="Labutti K."/>
            <person name="Haridas S."/>
            <person name="Kuo A."/>
            <person name="Salamov A."/>
            <person name="Ahrendt S.R."/>
            <person name="Lipzen A."/>
            <person name="Sullivan W."/>
            <person name="Andreopoulos W.B."/>
            <person name="Clum A."/>
            <person name="Lindquist E."/>
            <person name="Daum C."/>
            <person name="Ramamoorthy G.K."/>
            <person name="Gryganskyi A."/>
            <person name="Culley D."/>
            <person name="Magnuson J.K."/>
            <person name="James T.Y."/>
            <person name="O'Malley M.A."/>
            <person name="Stajich J.E."/>
            <person name="Spatafora J.W."/>
            <person name="Visel A."/>
            <person name="Grigoriev I.V."/>
        </authorList>
    </citation>
    <scope>NUCLEOTIDE SEQUENCE [LARGE SCALE GENOMIC DNA]</scope>
    <source>
        <strain evidence="3 4">NRRL 3301</strain>
    </source>
</reference>
<proteinExistence type="predicted"/>
<accession>A0A1X2G9E0</accession>
<feature type="compositionally biased region" description="Polar residues" evidence="1">
    <location>
        <begin position="320"/>
        <end position="332"/>
    </location>
</feature>
<dbReference type="PANTHER" id="PTHR47031">
    <property type="entry name" value="SAP DNA-BINDING DOMAIN-CONTAINING PROTEIN"/>
    <property type="match status" value="1"/>
</dbReference>
<feature type="compositionally biased region" description="Polar residues" evidence="1">
    <location>
        <begin position="94"/>
        <end position="107"/>
    </location>
</feature>
<evidence type="ECO:0000256" key="1">
    <source>
        <dbReference type="SAM" id="MobiDB-lite"/>
    </source>
</evidence>
<dbReference type="InterPro" id="IPR034257">
    <property type="entry name" value="Acinus_RRM"/>
</dbReference>
<dbReference type="InterPro" id="IPR036361">
    <property type="entry name" value="SAP_dom_sf"/>
</dbReference>
<dbReference type="SUPFAM" id="SSF54928">
    <property type="entry name" value="RNA-binding domain, RBD"/>
    <property type="match status" value="1"/>
</dbReference>